<organism evidence="1 2">
    <name type="scientific">Ixodes persulcatus</name>
    <name type="common">Taiga tick</name>
    <dbReference type="NCBI Taxonomy" id="34615"/>
    <lineage>
        <taxon>Eukaryota</taxon>
        <taxon>Metazoa</taxon>
        <taxon>Ecdysozoa</taxon>
        <taxon>Arthropoda</taxon>
        <taxon>Chelicerata</taxon>
        <taxon>Arachnida</taxon>
        <taxon>Acari</taxon>
        <taxon>Parasitiformes</taxon>
        <taxon>Ixodida</taxon>
        <taxon>Ixodoidea</taxon>
        <taxon>Ixodidae</taxon>
        <taxon>Ixodinae</taxon>
        <taxon>Ixodes</taxon>
    </lineage>
</organism>
<proteinExistence type="predicted"/>
<keyword evidence="2" id="KW-1185">Reference proteome</keyword>
<evidence type="ECO:0000313" key="2">
    <source>
        <dbReference type="Proteomes" id="UP000805193"/>
    </source>
</evidence>
<name>A0AC60PGW7_IXOPE</name>
<accession>A0AC60PGW7</accession>
<dbReference type="Proteomes" id="UP000805193">
    <property type="component" value="Unassembled WGS sequence"/>
</dbReference>
<feature type="non-terminal residue" evidence="1">
    <location>
        <position position="370"/>
    </location>
</feature>
<reference evidence="1 2" key="1">
    <citation type="journal article" date="2020" name="Cell">
        <title>Large-Scale Comparative Analyses of Tick Genomes Elucidate Their Genetic Diversity and Vector Capacities.</title>
        <authorList>
            <consortium name="Tick Genome and Microbiome Consortium (TIGMIC)"/>
            <person name="Jia N."/>
            <person name="Wang J."/>
            <person name="Shi W."/>
            <person name="Du L."/>
            <person name="Sun Y."/>
            <person name="Zhan W."/>
            <person name="Jiang J.F."/>
            <person name="Wang Q."/>
            <person name="Zhang B."/>
            <person name="Ji P."/>
            <person name="Bell-Sakyi L."/>
            <person name="Cui X.M."/>
            <person name="Yuan T.T."/>
            <person name="Jiang B.G."/>
            <person name="Yang W.F."/>
            <person name="Lam T.T."/>
            <person name="Chang Q.C."/>
            <person name="Ding S.J."/>
            <person name="Wang X.J."/>
            <person name="Zhu J.G."/>
            <person name="Ruan X.D."/>
            <person name="Zhao L."/>
            <person name="Wei J.T."/>
            <person name="Ye R.Z."/>
            <person name="Que T.C."/>
            <person name="Du C.H."/>
            <person name="Zhou Y.H."/>
            <person name="Cheng J.X."/>
            <person name="Dai P.F."/>
            <person name="Guo W.B."/>
            <person name="Han X.H."/>
            <person name="Huang E.J."/>
            <person name="Li L.F."/>
            <person name="Wei W."/>
            <person name="Gao Y.C."/>
            <person name="Liu J.Z."/>
            <person name="Shao H.Z."/>
            <person name="Wang X."/>
            <person name="Wang C.C."/>
            <person name="Yang T.C."/>
            <person name="Huo Q.B."/>
            <person name="Li W."/>
            <person name="Chen H.Y."/>
            <person name="Chen S.E."/>
            <person name="Zhou L.G."/>
            <person name="Ni X.B."/>
            <person name="Tian J.H."/>
            <person name="Sheng Y."/>
            <person name="Liu T."/>
            <person name="Pan Y.S."/>
            <person name="Xia L.Y."/>
            <person name="Li J."/>
            <person name="Zhao F."/>
            <person name="Cao W.C."/>
        </authorList>
    </citation>
    <scope>NUCLEOTIDE SEQUENCE [LARGE SCALE GENOMIC DNA]</scope>
    <source>
        <strain evidence="1">Iper-2018</strain>
    </source>
</reference>
<evidence type="ECO:0000313" key="1">
    <source>
        <dbReference type="EMBL" id="KAG0419510.1"/>
    </source>
</evidence>
<dbReference type="EMBL" id="JABSTQ010010615">
    <property type="protein sequence ID" value="KAG0419510.1"/>
    <property type="molecule type" value="Genomic_DNA"/>
</dbReference>
<comment type="caution">
    <text evidence="1">The sequence shown here is derived from an EMBL/GenBank/DDBJ whole genome shotgun (WGS) entry which is preliminary data.</text>
</comment>
<protein>
    <submittedName>
        <fullName evidence="1">Uncharacterized protein</fullName>
    </submittedName>
</protein>
<sequence>MLPNEDAVLYVDADTLFLSPVEELWSVFEKMNESHLTALTYETEDVGTNWYQQHGKHPYPAPFGVNAGVMPMNLTRMRSFDWVSRMAPLMEEYAGRIPWADQDLLNILFSAHPDKMLLLTCRWGYRQDNCRFHESCSEEAPAMLHANRKCFIAPERAPAFSAIHRVMRKYELGTSLEMNFIDPLERELRGAWRHECVDAFLLHSKQWRILARQLDNERGFNDDVDKFFLLRTGDLVNTLNGILKCVVAQLHPTEKMASYKGRESLEPVFTFHLNQKIQPRKVTVGKYDGLHACLTAATASDKVLVHNPRGPSGPTGESSGVSLLSLSQAVHCLVAGSLRPGTKEDVLLVGMATALLAYDVENNADLFFRE</sequence>
<gene>
    <name evidence="1" type="ORF">HPB47_004054</name>
</gene>